<organism evidence="5 6">
    <name type="scientific">Aspergillus pseudodeflectus</name>
    <dbReference type="NCBI Taxonomy" id="176178"/>
    <lineage>
        <taxon>Eukaryota</taxon>
        <taxon>Fungi</taxon>
        <taxon>Dikarya</taxon>
        <taxon>Ascomycota</taxon>
        <taxon>Pezizomycotina</taxon>
        <taxon>Eurotiomycetes</taxon>
        <taxon>Eurotiomycetidae</taxon>
        <taxon>Eurotiales</taxon>
        <taxon>Aspergillaceae</taxon>
        <taxon>Aspergillus</taxon>
        <taxon>Aspergillus subgen. Nidulantes</taxon>
    </lineage>
</organism>
<evidence type="ECO:0000313" key="5">
    <source>
        <dbReference type="EMBL" id="KAL2849614.1"/>
    </source>
</evidence>
<accession>A0ABR4KCX4</accession>
<evidence type="ECO:0000256" key="1">
    <source>
        <dbReference type="ARBA" id="ARBA00005725"/>
    </source>
</evidence>
<sequence length="239" mass="26520">MKVGIAGITGKFARRLLTHLLDAGDDSLTIKGYCLDPSKVPDALKSSSKLQLIRGTAFDKETIATFVKGCDVVVCCYLGDDTLKMDGQTLLINACQSANVPRYVASDWALDYTKLKPGELFPKNLMIHVKAYLETKESVAGIMKGTTYDDAAKYTSKAVLDSTAKGVLKFLGGRATIQEIAKSYEAVYGVPVKLEQRGYLDDLYRTMRDLRAKNPQDIYSYMSFWPRDRIGTSFFAMNM</sequence>
<evidence type="ECO:0000256" key="2">
    <source>
        <dbReference type="ARBA" id="ARBA00022857"/>
    </source>
</evidence>
<keyword evidence="6" id="KW-1185">Reference proteome</keyword>
<dbReference type="RefSeq" id="XP_070898839.1">
    <property type="nucleotide sequence ID" value="XM_071043027.1"/>
</dbReference>
<dbReference type="Proteomes" id="UP001610444">
    <property type="component" value="Unassembled WGS sequence"/>
</dbReference>
<feature type="domain" description="NAD(P)-binding" evidence="4">
    <location>
        <begin position="7"/>
        <end position="144"/>
    </location>
</feature>
<keyword evidence="3" id="KW-0560">Oxidoreductase</keyword>
<proteinExistence type="inferred from homology"/>
<name>A0ABR4KCX4_9EURO</name>
<keyword evidence="2" id="KW-0521">NADP</keyword>
<dbReference type="GeneID" id="98158191"/>
<dbReference type="Gene3D" id="3.40.50.720">
    <property type="entry name" value="NAD(P)-binding Rossmann-like Domain"/>
    <property type="match status" value="1"/>
</dbReference>
<comment type="similarity">
    <text evidence="1">Belongs to the NmrA-type oxidoreductase family. Isoflavone reductase subfamily.</text>
</comment>
<comment type="caution">
    <text evidence="5">The sequence shown here is derived from an EMBL/GenBank/DDBJ whole genome shotgun (WGS) entry which is preliminary data.</text>
</comment>
<evidence type="ECO:0000256" key="3">
    <source>
        <dbReference type="ARBA" id="ARBA00023002"/>
    </source>
</evidence>
<dbReference type="PANTHER" id="PTHR47706:SF9">
    <property type="entry name" value="NMRA-LIKE DOMAIN-CONTAINING PROTEIN-RELATED"/>
    <property type="match status" value="1"/>
</dbReference>
<protein>
    <recommendedName>
        <fullName evidence="4">NAD(P)-binding domain-containing protein</fullName>
    </recommendedName>
</protein>
<dbReference type="SUPFAM" id="SSF51735">
    <property type="entry name" value="NAD(P)-binding Rossmann-fold domains"/>
    <property type="match status" value="1"/>
</dbReference>
<dbReference type="PANTHER" id="PTHR47706">
    <property type="entry name" value="NMRA-LIKE FAMILY PROTEIN"/>
    <property type="match status" value="1"/>
</dbReference>
<dbReference type="InterPro" id="IPR036291">
    <property type="entry name" value="NAD(P)-bd_dom_sf"/>
</dbReference>
<reference evidence="5 6" key="1">
    <citation type="submission" date="2024-07" db="EMBL/GenBank/DDBJ databases">
        <title>Section-level genome sequencing and comparative genomics of Aspergillus sections Usti and Cavernicolus.</title>
        <authorList>
            <consortium name="Lawrence Berkeley National Laboratory"/>
            <person name="Nybo J.L."/>
            <person name="Vesth T.C."/>
            <person name="Theobald S."/>
            <person name="Frisvad J.C."/>
            <person name="Larsen T.O."/>
            <person name="Kjaerboelling I."/>
            <person name="Rothschild-Mancinelli K."/>
            <person name="Lyhne E.K."/>
            <person name="Kogle M.E."/>
            <person name="Barry K."/>
            <person name="Clum A."/>
            <person name="Na H."/>
            <person name="Ledsgaard L."/>
            <person name="Lin J."/>
            <person name="Lipzen A."/>
            <person name="Kuo A."/>
            <person name="Riley R."/>
            <person name="Mondo S."/>
            <person name="LaButti K."/>
            <person name="Haridas S."/>
            <person name="Pangalinan J."/>
            <person name="Salamov A.A."/>
            <person name="Simmons B.A."/>
            <person name="Magnuson J.K."/>
            <person name="Chen J."/>
            <person name="Drula E."/>
            <person name="Henrissat B."/>
            <person name="Wiebenga A."/>
            <person name="Lubbers R.J."/>
            <person name="Gomes A.C."/>
            <person name="Macurrencykelacurrency M.R."/>
            <person name="Stajich J."/>
            <person name="Grigoriev I.V."/>
            <person name="Mortensen U.H."/>
            <person name="De vries R.P."/>
            <person name="Baker S.E."/>
            <person name="Andersen M.R."/>
        </authorList>
    </citation>
    <scope>NUCLEOTIDE SEQUENCE [LARGE SCALE GENOMIC DNA]</scope>
    <source>
        <strain evidence="5 6">CBS 756.74</strain>
    </source>
</reference>
<dbReference type="InterPro" id="IPR016040">
    <property type="entry name" value="NAD(P)-bd_dom"/>
</dbReference>
<evidence type="ECO:0000313" key="6">
    <source>
        <dbReference type="Proteomes" id="UP001610444"/>
    </source>
</evidence>
<dbReference type="Pfam" id="PF13460">
    <property type="entry name" value="NAD_binding_10"/>
    <property type="match status" value="1"/>
</dbReference>
<dbReference type="InterPro" id="IPR051609">
    <property type="entry name" value="NmrA/Isoflavone_reductase-like"/>
</dbReference>
<evidence type="ECO:0000259" key="4">
    <source>
        <dbReference type="Pfam" id="PF13460"/>
    </source>
</evidence>
<dbReference type="EMBL" id="JBFXLR010000022">
    <property type="protein sequence ID" value="KAL2849614.1"/>
    <property type="molecule type" value="Genomic_DNA"/>
</dbReference>
<gene>
    <name evidence="5" type="ORF">BJX68DRAFT_255339</name>
</gene>